<evidence type="ECO:0000256" key="1">
    <source>
        <dbReference type="ARBA" id="ARBA00023015"/>
    </source>
</evidence>
<comment type="caution">
    <text evidence="5">The sequence shown here is derived from an EMBL/GenBank/DDBJ whole genome shotgun (WGS) entry which is preliminary data.</text>
</comment>
<dbReference type="GO" id="GO:0003700">
    <property type="term" value="F:DNA-binding transcription factor activity"/>
    <property type="evidence" value="ECO:0007669"/>
    <property type="project" value="InterPro"/>
</dbReference>
<dbReference type="SMART" id="SM00342">
    <property type="entry name" value="HTH_ARAC"/>
    <property type="match status" value="1"/>
</dbReference>
<gene>
    <name evidence="5" type="ORF">J5U18_12315</name>
</gene>
<keyword evidence="1" id="KW-0805">Transcription regulation</keyword>
<keyword evidence="3" id="KW-0804">Transcription</keyword>
<dbReference type="Pfam" id="PF12833">
    <property type="entry name" value="HTH_18"/>
    <property type="match status" value="1"/>
</dbReference>
<organism evidence="5 6">
    <name type="scientific">Rhinopithecimicrobium faecis</name>
    <dbReference type="NCBI Taxonomy" id="2820698"/>
    <lineage>
        <taxon>Bacteria</taxon>
        <taxon>Pseudomonadati</taxon>
        <taxon>Bacteroidota</taxon>
        <taxon>Sphingobacteriia</taxon>
        <taxon>Sphingobacteriales</taxon>
        <taxon>Sphingobacteriaceae</taxon>
        <taxon>Rhinopithecimicrobium</taxon>
    </lineage>
</organism>
<evidence type="ECO:0000313" key="5">
    <source>
        <dbReference type="EMBL" id="MBP3944324.1"/>
    </source>
</evidence>
<proteinExistence type="predicted"/>
<dbReference type="Proteomes" id="UP000679691">
    <property type="component" value="Unassembled WGS sequence"/>
</dbReference>
<dbReference type="PANTHER" id="PTHR43280:SF32">
    <property type="entry name" value="TRANSCRIPTIONAL REGULATORY PROTEIN"/>
    <property type="match status" value="1"/>
</dbReference>
<keyword evidence="2" id="KW-0238">DNA-binding</keyword>
<dbReference type="SUPFAM" id="SSF46689">
    <property type="entry name" value="Homeodomain-like"/>
    <property type="match status" value="1"/>
</dbReference>
<dbReference type="GO" id="GO:0043565">
    <property type="term" value="F:sequence-specific DNA binding"/>
    <property type="evidence" value="ECO:0007669"/>
    <property type="project" value="InterPro"/>
</dbReference>
<dbReference type="InterPro" id="IPR009057">
    <property type="entry name" value="Homeodomain-like_sf"/>
</dbReference>
<evidence type="ECO:0000256" key="3">
    <source>
        <dbReference type="ARBA" id="ARBA00023163"/>
    </source>
</evidence>
<evidence type="ECO:0000256" key="2">
    <source>
        <dbReference type="ARBA" id="ARBA00023125"/>
    </source>
</evidence>
<dbReference type="EMBL" id="JAGKSB010000016">
    <property type="protein sequence ID" value="MBP3944324.1"/>
    <property type="molecule type" value="Genomic_DNA"/>
</dbReference>
<dbReference type="InterPro" id="IPR020449">
    <property type="entry name" value="Tscrpt_reg_AraC-type_HTH"/>
</dbReference>
<dbReference type="Gene3D" id="1.10.10.60">
    <property type="entry name" value="Homeodomain-like"/>
    <property type="match status" value="2"/>
</dbReference>
<name>A0A8T4HC09_9SPHI</name>
<accession>A0A8T4HC09</accession>
<dbReference type="PROSITE" id="PS01124">
    <property type="entry name" value="HTH_ARAC_FAMILY_2"/>
    <property type="match status" value="1"/>
</dbReference>
<evidence type="ECO:0000313" key="6">
    <source>
        <dbReference type="Proteomes" id="UP000679691"/>
    </source>
</evidence>
<protein>
    <submittedName>
        <fullName evidence="5">Helix-turn-helix transcriptional regulator</fullName>
    </submittedName>
</protein>
<reference evidence="5" key="1">
    <citation type="submission" date="2021-03" db="EMBL/GenBank/DDBJ databases">
        <authorList>
            <person name="Lu T."/>
            <person name="Wang Q."/>
            <person name="Han X."/>
        </authorList>
    </citation>
    <scope>NUCLEOTIDE SEQUENCE</scope>
    <source>
        <strain evidence="5">WQ 2009</strain>
    </source>
</reference>
<feature type="domain" description="HTH araC/xylS-type" evidence="4">
    <location>
        <begin position="192"/>
        <end position="297"/>
    </location>
</feature>
<dbReference type="InterPro" id="IPR018060">
    <property type="entry name" value="HTH_AraC"/>
</dbReference>
<dbReference type="RefSeq" id="WP_353547831.1">
    <property type="nucleotide sequence ID" value="NZ_JAGKSB010000016.1"/>
</dbReference>
<evidence type="ECO:0000259" key="4">
    <source>
        <dbReference type="PROSITE" id="PS01124"/>
    </source>
</evidence>
<dbReference type="AlphaFoldDB" id="A0A8T4HC09"/>
<keyword evidence="6" id="KW-1185">Reference proteome</keyword>
<dbReference type="PRINTS" id="PR00032">
    <property type="entry name" value="HTHARAC"/>
</dbReference>
<sequence>MENTYFFDSISSYNNYNNQETLHPLVSVIDFSKANSRKGAKMHFGIYCIFMKEIHCGDLKYGCKHYDYEAGTLVFLSPGQVIEVANKTTYYQPMGYGLVFHKDLLIGTSLGKLLKDYHFFQYHTKEALHLSEQERSLIIDSLRHIKEELQHPIDKHSKKLIASNIELFLNYCQRFYDRQFITRSIENTGILERFEQLLIAYFTSRELTLHGLPTVAHFAEKLHLSSNYFGDLIKKETGKSPTAYIQQYLIEQAKLKMSHSDQSIQEIAYEMGFKYPQHFSRLFKNIVGISPKDFRQKINSY</sequence>
<dbReference type="PANTHER" id="PTHR43280">
    <property type="entry name" value="ARAC-FAMILY TRANSCRIPTIONAL REGULATOR"/>
    <property type="match status" value="1"/>
</dbReference>